<feature type="transmembrane region" description="Helical" evidence="10">
    <location>
        <begin position="220"/>
        <end position="241"/>
    </location>
</feature>
<dbReference type="RefSeq" id="WP_161863245.1">
    <property type="nucleotide sequence ID" value="NZ_CP046620.1"/>
</dbReference>
<feature type="transmembrane region" description="Helical" evidence="10">
    <location>
        <begin position="291"/>
        <end position="312"/>
    </location>
</feature>
<dbReference type="InterPro" id="IPR004268">
    <property type="entry name" value="MurJ"/>
</dbReference>
<feature type="transmembrane region" description="Helical" evidence="10">
    <location>
        <begin position="261"/>
        <end position="279"/>
    </location>
</feature>
<keyword evidence="5" id="KW-0573">Peptidoglycan synthesis</keyword>
<keyword evidence="4" id="KW-0133">Cell shape</keyword>
<feature type="transmembrane region" description="Helical" evidence="10">
    <location>
        <begin position="124"/>
        <end position="145"/>
    </location>
</feature>
<evidence type="ECO:0000256" key="4">
    <source>
        <dbReference type="ARBA" id="ARBA00022960"/>
    </source>
</evidence>
<dbReference type="PRINTS" id="PR01806">
    <property type="entry name" value="VIRFACTRMVIN"/>
</dbReference>
<evidence type="ECO:0000256" key="1">
    <source>
        <dbReference type="ARBA" id="ARBA00004651"/>
    </source>
</evidence>
<comment type="subcellular location">
    <subcellularLocation>
        <location evidence="1">Cell membrane</location>
        <topology evidence="1">Multi-pass membrane protein</topology>
    </subcellularLocation>
</comment>
<protein>
    <recommendedName>
        <fullName evidence="13">Murein biosynthesis integral membrane protein MurJ</fullName>
    </recommendedName>
</protein>
<evidence type="ECO:0000256" key="10">
    <source>
        <dbReference type="SAM" id="Phobius"/>
    </source>
</evidence>
<keyword evidence="2" id="KW-1003">Cell membrane</keyword>
<feature type="transmembrane region" description="Helical" evidence="10">
    <location>
        <begin position="448"/>
        <end position="467"/>
    </location>
</feature>
<comment type="function">
    <text evidence="8">Involved in peptidoglycan biosynthesis. Transports lipid-linked peptidoglycan precursors from the inner to the outer leaflet of the cytoplasmic membrane.</text>
</comment>
<evidence type="ECO:0000256" key="8">
    <source>
        <dbReference type="ARBA" id="ARBA00060041"/>
    </source>
</evidence>
<keyword evidence="7 10" id="KW-0472">Membrane</keyword>
<sequence length="477" mass="49757">MSTVAKSTLALTAALMLGRLFGFLREVLLAAKLGVSAEADMAVLILTLPDFLITLLLAGGFSAALVPALRRAEGDDREVLFRYVATLALLVSLAVALVIALYPAGVFRLLAPALTAEAYTPHLLAMRLTALSIPLAALSGVLGALLNARNIFFVVGLGTGVYNLVLCIVLFALPGGAALILPLALGVLAAAVARTSMLLVNARPRLLPQWRAPAGADVRLLRLFVAGVLAVGITAAAQILFRTVAGLAEPGALTAFSYGLKLFMLPLFLLFAPLATVLLPRFTDDMGATRLPAAALSVTLVLSGAVLAAGQVAGNDIARLILYRGAMDEAGLAAVTIAARWMFLALPFAALELIAAARLNAVQRTGRVMLDAAVALAIAGALAIAVPALVLPAFVLFYALAALLHLAAMPVPWVGILRWLSPMRLLLATAFLAGAYAFDRLVVPEGAVWLHAFAGLVIFCGVSAVWADKFRAVVRIR</sequence>
<reference evidence="11 12" key="1">
    <citation type="submission" date="2019-12" db="EMBL/GenBank/DDBJ databases">
        <title>Complete genome sequence of Algicella marina strain 9Alg 56(T) isolated from the red alga Tichocarpus crinitus.</title>
        <authorList>
            <person name="Kim S.-G."/>
            <person name="Nedashkovskaya O.I."/>
        </authorList>
    </citation>
    <scope>NUCLEOTIDE SEQUENCE [LARGE SCALE GENOMIC DNA]</scope>
    <source>
        <strain evidence="11 12">9Alg 56</strain>
    </source>
</reference>
<evidence type="ECO:0000256" key="6">
    <source>
        <dbReference type="ARBA" id="ARBA00022989"/>
    </source>
</evidence>
<feature type="transmembrane region" description="Helical" evidence="10">
    <location>
        <begin position="80"/>
        <end position="104"/>
    </location>
</feature>
<proteinExistence type="inferred from homology"/>
<dbReference type="PANTHER" id="PTHR47019">
    <property type="entry name" value="LIPID II FLIPPASE MURJ"/>
    <property type="match status" value="1"/>
</dbReference>
<name>A0A6P1T4Q9_9RHOB</name>
<evidence type="ECO:0000256" key="3">
    <source>
        <dbReference type="ARBA" id="ARBA00022692"/>
    </source>
</evidence>
<dbReference type="GO" id="GO:0008360">
    <property type="term" value="P:regulation of cell shape"/>
    <property type="evidence" value="ECO:0007669"/>
    <property type="project" value="UniProtKB-KW"/>
</dbReference>
<feature type="transmembrane region" description="Helical" evidence="10">
    <location>
        <begin position="368"/>
        <end position="390"/>
    </location>
</feature>
<feature type="transmembrane region" description="Helical" evidence="10">
    <location>
        <begin position="396"/>
        <end position="417"/>
    </location>
</feature>
<evidence type="ECO:0008006" key="13">
    <source>
        <dbReference type="Google" id="ProtNLM"/>
    </source>
</evidence>
<evidence type="ECO:0000313" key="12">
    <source>
        <dbReference type="Proteomes" id="UP000464495"/>
    </source>
</evidence>
<dbReference type="PANTHER" id="PTHR47019:SF1">
    <property type="entry name" value="LIPID II FLIPPASE MURJ"/>
    <property type="match status" value="1"/>
</dbReference>
<evidence type="ECO:0000256" key="7">
    <source>
        <dbReference type="ARBA" id="ARBA00023136"/>
    </source>
</evidence>
<feature type="transmembrane region" description="Helical" evidence="10">
    <location>
        <begin position="332"/>
        <end position="356"/>
    </location>
</feature>
<evidence type="ECO:0000256" key="5">
    <source>
        <dbReference type="ARBA" id="ARBA00022984"/>
    </source>
</evidence>
<dbReference type="InterPro" id="IPR051050">
    <property type="entry name" value="Lipid_II_flippase_MurJ/MviN"/>
</dbReference>
<evidence type="ECO:0000256" key="2">
    <source>
        <dbReference type="ARBA" id="ARBA00022475"/>
    </source>
</evidence>
<feature type="transmembrane region" description="Helical" evidence="10">
    <location>
        <begin position="179"/>
        <end position="200"/>
    </location>
</feature>
<feature type="transmembrane region" description="Helical" evidence="10">
    <location>
        <begin position="424"/>
        <end position="442"/>
    </location>
</feature>
<accession>A0A6P1T4Q9</accession>
<feature type="transmembrane region" description="Helical" evidence="10">
    <location>
        <begin position="46"/>
        <end position="68"/>
    </location>
</feature>
<keyword evidence="12" id="KW-1185">Reference proteome</keyword>
<dbReference type="GO" id="GO:0005886">
    <property type="term" value="C:plasma membrane"/>
    <property type="evidence" value="ECO:0007669"/>
    <property type="project" value="UniProtKB-SubCell"/>
</dbReference>
<comment type="similarity">
    <text evidence="9">Belongs to the MurJ/MviN family.</text>
</comment>
<evidence type="ECO:0000256" key="9">
    <source>
        <dbReference type="ARBA" id="ARBA00061532"/>
    </source>
</evidence>
<keyword evidence="3 10" id="KW-0812">Transmembrane</keyword>
<dbReference type="GO" id="GO:0009252">
    <property type="term" value="P:peptidoglycan biosynthetic process"/>
    <property type="evidence" value="ECO:0007669"/>
    <property type="project" value="UniProtKB-KW"/>
</dbReference>
<organism evidence="11 12">
    <name type="scientific">Algicella marina</name>
    <dbReference type="NCBI Taxonomy" id="2683284"/>
    <lineage>
        <taxon>Bacteria</taxon>
        <taxon>Pseudomonadati</taxon>
        <taxon>Pseudomonadota</taxon>
        <taxon>Alphaproteobacteria</taxon>
        <taxon>Rhodobacterales</taxon>
        <taxon>Paracoccaceae</taxon>
        <taxon>Algicella</taxon>
    </lineage>
</organism>
<dbReference type="EMBL" id="CP046620">
    <property type="protein sequence ID" value="QHQ36700.1"/>
    <property type="molecule type" value="Genomic_DNA"/>
</dbReference>
<evidence type="ECO:0000313" key="11">
    <source>
        <dbReference type="EMBL" id="QHQ36700.1"/>
    </source>
</evidence>
<dbReference type="Proteomes" id="UP000464495">
    <property type="component" value="Chromosome"/>
</dbReference>
<dbReference type="GO" id="GO:0015648">
    <property type="term" value="F:lipid-linked peptidoglycan transporter activity"/>
    <property type="evidence" value="ECO:0007669"/>
    <property type="project" value="TreeGrafter"/>
</dbReference>
<dbReference type="KEGG" id="amaq:GO499_16725"/>
<dbReference type="GO" id="GO:0034204">
    <property type="term" value="P:lipid translocation"/>
    <property type="evidence" value="ECO:0007669"/>
    <property type="project" value="TreeGrafter"/>
</dbReference>
<gene>
    <name evidence="11" type="ORF">GO499_16725</name>
</gene>
<feature type="transmembrane region" description="Helical" evidence="10">
    <location>
        <begin position="152"/>
        <end position="173"/>
    </location>
</feature>
<dbReference type="Pfam" id="PF03023">
    <property type="entry name" value="MurJ"/>
    <property type="match status" value="1"/>
</dbReference>
<dbReference type="AlphaFoldDB" id="A0A6P1T4Q9"/>
<keyword evidence="6 10" id="KW-1133">Transmembrane helix</keyword>